<accession>A0A371RGJ4</accession>
<dbReference type="AlphaFoldDB" id="A0A371RGJ4"/>
<dbReference type="InParanoid" id="A0A371RGJ4"/>
<keyword evidence="2" id="KW-1185">Reference proteome</keyword>
<dbReference type="EMBL" id="QUQO01000001">
    <property type="protein sequence ID" value="RFB04559.1"/>
    <property type="molecule type" value="Genomic_DNA"/>
</dbReference>
<comment type="caution">
    <text evidence="1">The sequence shown here is derived from an EMBL/GenBank/DDBJ whole genome shotgun (WGS) entry which is preliminary data.</text>
</comment>
<proteinExistence type="predicted"/>
<evidence type="ECO:0000313" key="2">
    <source>
        <dbReference type="Proteomes" id="UP000264589"/>
    </source>
</evidence>
<gene>
    <name evidence="1" type="ORF">DX908_04235</name>
</gene>
<organism evidence="1 2">
    <name type="scientific">Parvularcula marina</name>
    <dbReference type="NCBI Taxonomy" id="2292771"/>
    <lineage>
        <taxon>Bacteria</taxon>
        <taxon>Pseudomonadati</taxon>
        <taxon>Pseudomonadota</taxon>
        <taxon>Alphaproteobacteria</taxon>
        <taxon>Parvularculales</taxon>
        <taxon>Parvularculaceae</taxon>
        <taxon>Parvularcula</taxon>
    </lineage>
</organism>
<evidence type="ECO:0000313" key="1">
    <source>
        <dbReference type="EMBL" id="RFB04559.1"/>
    </source>
</evidence>
<reference evidence="1 2" key="1">
    <citation type="submission" date="2018-08" db="EMBL/GenBank/DDBJ databases">
        <title>Parvularcula sp. SM1705, isolated from surface water of the South Sea China.</title>
        <authorList>
            <person name="Sun L."/>
        </authorList>
    </citation>
    <scope>NUCLEOTIDE SEQUENCE [LARGE SCALE GENOMIC DNA]</scope>
    <source>
        <strain evidence="1 2">SM1705</strain>
    </source>
</reference>
<sequence>MTVIMDVVVGEEIFKLPVVARSNRVVPYPIGQPEIYYLNSSCTGIPYGQYEGFDFNGINVFFRGIEGDPFATFIGKGNILELQSADIIWTDVDGPCEPASGRPLVELMEIELPYSEHDGPLSVRTVD</sequence>
<dbReference type="Proteomes" id="UP000264589">
    <property type="component" value="Unassembled WGS sequence"/>
</dbReference>
<protein>
    <submittedName>
        <fullName evidence="1">Uncharacterized protein</fullName>
    </submittedName>
</protein>
<name>A0A371RGJ4_9PROT</name>